<sequence length="296" mass="33726">MMSAMQRCWMSSPRLSDLLAHARGTSSIFFLLVKHVFTSQYSFNPFFMSGLISKWATEDSLAEKARVDDTIRRTKSKSLKQSGKPSKDQGLQSVGDKPKKAKTFTKNEPLVSRWANVKDPALEVKSNKKVAQHESDGDFSKVSHAHYKEPKRQPKREYHRSEAKKEPPSAPPVDLKTNSLAQRLGQVSLEPDNHKKEYVHTPRENKGPKSSESLKSNELAQRLGLVTAPKKKNPKKKTGGYKAPHKRDNKLEKESESEAQEQDFALDETKRQELLELMEQYTSTQIDWADDFDDEL</sequence>
<keyword evidence="3" id="KW-1185">Reference proteome</keyword>
<organism evidence="2 3">
    <name type="scientific">Komagataella pastoris</name>
    <name type="common">Yeast</name>
    <name type="synonym">Pichia pastoris</name>
    <dbReference type="NCBI Taxonomy" id="4922"/>
    <lineage>
        <taxon>Eukaryota</taxon>
        <taxon>Fungi</taxon>
        <taxon>Dikarya</taxon>
        <taxon>Ascomycota</taxon>
        <taxon>Saccharomycotina</taxon>
        <taxon>Pichiomycetes</taxon>
        <taxon>Pichiales</taxon>
        <taxon>Pichiaceae</taxon>
        <taxon>Komagataella</taxon>
    </lineage>
</organism>
<feature type="compositionally biased region" description="Polar residues" evidence="1">
    <location>
        <begin position="210"/>
        <end position="219"/>
    </location>
</feature>
<feature type="compositionally biased region" description="Basic and acidic residues" evidence="1">
    <location>
        <begin position="191"/>
        <end position="209"/>
    </location>
</feature>
<dbReference type="OrthoDB" id="4026150at2759"/>
<dbReference type="Proteomes" id="UP000094565">
    <property type="component" value="Chromosome 1"/>
</dbReference>
<evidence type="ECO:0000313" key="3">
    <source>
        <dbReference type="Proteomes" id="UP000094565"/>
    </source>
</evidence>
<feature type="compositionally biased region" description="Acidic residues" evidence="1">
    <location>
        <begin position="257"/>
        <end position="266"/>
    </location>
</feature>
<dbReference type="EMBL" id="CP014584">
    <property type="protein sequence ID" value="ANZ73953.1"/>
    <property type="molecule type" value="Genomic_DNA"/>
</dbReference>
<evidence type="ECO:0000256" key="1">
    <source>
        <dbReference type="SAM" id="MobiDB-lite"/>
    </source>
</evidence>
<accession>A0A1B2J7H7</accession>
<proteinExistence type="predicted"/>
<feature type="region of interest" description="Disordered" evidence="1">
    <location>
        <begin position="125"/>
        <end position="267"/>
    </location>
</feature>
<feature type="region of interest" description="Disordered" evidence="1">
    <location>
        <begin position="72"/>
        <end position="108"/>
    </location>
</feature>
<name>A0A1B2J7H7_PICPA</name>
<reference evidence="2 3" key="1">
    <citation type="submission" date="2016-02" db="EMBL/GenBank/DDBJ databases">
        <title>Comparative genomic and transcriptomic foundation for Pichia pastoris.</title>
        <authorList>
            <person name="Love K.R."/>
            <person name="Shah K.A."/>
            <person name="Whittaker C.A."/>
            <person name="Wu J."/>
            <person name="Bartlett M.C."/>
            <person name="Ma D."/>
            <person name="Leeson R.L."/>
            <person name="Priest M."/>
            <person name="Young S.K."/>
            <person name="Love J.C."/>
        </authorList>
    </citation>
    <scope>NUCLEOTIDE SEQUENCE [LARGE SCALE GENOMIC DNA]</scope>
    <source>
        <strain evidence="2 3">ATCC 28485</strain>
    </source>
</reference>
<evidence type="ECO:0000313" key="2">
    <source>
        <dbReference type="EMBL" id="ANZ73953.1"/>
    </source>
</evidence>
<feature type="compositionally biased region" description="Polar residues" evidence="1">
    <location>
        <begin position="79"/>
        <end position="92"/>
    </location>
</feature>
<gene>
    <name evidence="2" type="ORF">ATY40_BA7500514</name>
</gene>
<protein>
    <submittedName>
        <fullName evidence="2">BA75_00514T0</fullName>
    </submittedName>
</protein>
<feature type="compositionally biased region" description="Basic and acidic residues" evidence="1">
    <location>
        <begin position="125"/>
        <end position="167"/>
    </location>
</feature>
<dbReference type="AlphaFoldDB" id="A0A1B2J7H7"/>
<feature type="compositionally biased region" description="Basic residues" evidence="1">
    <location>
        <begin position="229"/>
        <end position="248"/>
    </location>
</feature>